<evidence type="ECO:0000259" key="2">
    <source>
        <dbReference type="Pfam" id="PF01261"/>
    </source>
</evidence>
<comment type="caution">
    <text evidence="3">The sequence shown here is derived from an EMBL/GenBank/DDBJ whole genome shotgun (WGS) entry which is preliminary data.</text>
</comment>
<dbReference type="InterPro" id="IPR050312">
    <property type="entry name" value="IolE/XylAMocC-like"/>
</dbReference>
<dbReference type="Gene3D" id="3.20.20.150">
    <property type="entry name" value="Divalent-metal-dependent TIM barrel enzymes"/>
    <property type="match status" value="1"/>
</dbReference>
<evidence type="ECO:0000313" key="4">
    <source>
        <dbReference type="Proteomes" id="UP000235994"/>
    </source>
</evidence>
<dbReference type="AlphaFoldDB" id="A0A2N8KJJ7"/>
<dbReference type="Proteomes" id="UP000235994">
    <property type="component" value="Unassembled WGS sequence"/>
</dbReference>
<feature type="region of interest" description="Disordered" evidence="1">
    <location>
        <begin position="1"/>
        <end position="20"/>
    </location>
</feature>
<proteinExistence type="predicted"/>
<dbReference type="PANTHER" id="PTHR12110:SF21">
    <property type="entry name" value="XYLOSE ISOMERASE-LIKE TIM BARREL DOMAIN-CONTAINING PROTEIN"/>
    <property type="match status" value="1"/>
</dbReference>
<organism evidence="3 4">
    <name type="scientific">Achromobacter pulmonis</name>
    <dbReference type="NCBI Taxonomy" id="1389932"/>
    <lineage>
        <taxon>Bacteria</taxon>
        <taxon>Pseudomonadati</taxon>
        <taxon>Pseudomonadota</taxon>
        <taxon>Betaproteobacteria</taxon>
        <taxon>Burkholderiales</taxon>
        <taxon>Alcaligenaceae</taxon>
        <taxon>Achromobacter</taxon>
    </lineage>
</organism>
<name>A0A2N8KJJ7_9BURK</name>
<dbReference type="PANTHER" id="PTHR12110">
    <property type="entry name" value="HYDROXYPYRUVATE ISOMERASE"/>
    <property type="match status" value="1"/>
</dbReference>
<feature type="compositionally biased region" description="Low complexity" evidence="1">
    <location>
        <begin position="9"/>
        <end position="20"/>
    </location>
</feature>
<feature type="domain" description="Xylose isomerase-like TIM barrel" evidence="2">
    <location>
        <begin position="123"/>
        <end position="359"/>
    </location>
</feature>
<sequence>MLRHDGRAARTARAGAADAGIPAGLGPARAIAAACAAGHRQAGGLELHGRHPGAAVGPDHVPGKTARPRFRRAGRYPCEDAGNTAGLPPAARAAGRTRGGRNGMNRLAFTTATLAGSFADKAAAIRQAGFEATELWARDLFDHLEGPEVALRVLRDQGLAVSAFQAIRNLEGYRGPVRQLKFDIACRMMDLACLAGSPIVTLAANVDAQASGDRGRLADDLGQAAELAAQRGLRLAYEPICWAPHVSSWRQALALIAAVDHGALGLQLDVFHPLIQGEIPDVFEIPLDKLFLVEISDFVAGGMTPREVSRGHRLFPGEGSAPLEPVLRGLAARGYAGDIAVEVFNAEYGAQPPAAVAARGWRCVNQLLDRTAQRRRNRNEIRF</sequence>
<dbReference type="SUPFAM" id="SSF51658">
    <property type="entry name" value="Xylose isomerase-like"/>
    <property type="match status" value="1"/>
</dbReference>
<dbReference type="InterPro" id="IPR013022">
    <property type="entry name" value="Xyl_isomerase-like_TIM-brl"/>
</dbReference>
<evidence type="ECO:0000256" key="1">
    <source>
        <dbReference type="SAM" id="MobiDB-lite"/>
    </source>
</evidence>
<dbReference type="EMBL" id="POQS01000003">
    <property type="protein sequence ID" value="PND33618.1"/>
    <property type="molecule type" value="Genomic_DNA"/>
</dbReference>
<dbReference type="InterPro" id="IPR036237">
    <property type="entry name" value="Xyl_isomerase-like_sf"/>
</dbReference>
<reference evidence="3 4" key="1">
    <citation type="submission" date="2018-01" db="EMBL/GenBank/DDBJ databases">
        <title>The draft genome of an aniline degradation strain ANB-1.</title>
        <authorList>
            <person name="Zhang L."/>
            <person name="Jiang J."/>
        </authorList>
    </citation>
    <scope>NUCLEOTIDE SEQUENCE [LARGE SCALE GENOMIC DNA]</scope>
    <source>
        <strain evidence="3 4">ANB-1</strain>
    </source>
</reference>
<dbReference type="Pfam" id="PF01261">
    <property type="entry name" value="AP_endonuc_2"/>
    <property type="match status" value="1"/>
</dbReference>
<gene>
    <name evidence="3" type="ORF">C1I89_14200</name>
</gene>
<feature type="compositionally biased region" description="Low complexity" evidence="1">
    <location>
        <begin position="84"/>
        <end position="96"/>
    </location>
</feature>
<accession>A0A2N8KJJ7</accession>
<keyword evidence="4" id="KW-1185">Reference proteome</keyword>
<protein>
    <recommendedName>
        <fullName evidence="2">Xylose isomerase-like TIM barrel domain-containing protein</fullName>
    </recommendedName>
</protein>
<evidence type="ECO:0000313" key="3">
    <source>
        <dbReference type="EMBL" id="PND33618.1"/>
    </source>
</evidence>
<feature type="region of interest" description="Disordered" evidence="1">
    <location>
        <begin position="44"/>
        <end position="102"/>
    </location>
</feature>